<comment type="caution">
    <text evidence="1">The sequence shown here is derived from an EMBL/GenBank/DDBJ whole genome shotgun (WGS) entry which is preliminary data.</text>
</comment>
<reference evidence="1" key="1">
    <citation type="submission" date="2023-04" db="EMBL/GenBank/DDBJ databases">
        <title>Ambrosiozyma monospora NBRC 10751.</title>
        <authorList>
            <person name="Ichikawa N."/>
            <person name="Sato H."/>
            <person name="Tonouchi N."/>
        </authorList>
    </citation>
    <scope>NUCLEOTIDE SEQUENCE</scope>
    <source>
        <strain evidence="1">NBRC 10751</strain>
    </source>
</reference>
<gene>
    <name evidence="1" type="ORF">Amon02_001020000</name>
</gene>
<dbReference type="EMBL" id="BSXS01010047">
    <property type="protein sequence ID" value="GME97272.1"/>
    <property type="molecule type" value="Genomic_DNA"/>
</dbReference>
<organism evidence="1 2">
    <name type="scientific">Ambrosiozyma monospora</name>
    <name type="common">Yeast</name>
    <name type="synonym">Endomycopsis monosporus</name>
    <dbReference type="NCBI Taxonomy" id="43982"/>
    <lineage>
        <taxon>Eukaryota</taxon>
        <taxon>Fungi</taxon>
        <taxon>Dikarya</taxon>
        <taxon>Ascomycota</taxon>
        <taxon>Saccharomycotina</taxon>
        <taxon>Pichiomycetes</taxon>
        <taxon>Pichiales</taxon>
        <taxon>Pichiaceae</taxon>
        <taxon>Ambrosiozyma</taxon>
    </lineage>
</organism>
<evidence type="ECO:0000313" key="2">
    <source>
        <dbReference type="Proteomes" id="UP001165064"/>
    </source>
</evidence>
<sequence length="144" mass="16250">MEDMNFYISDLLSKLKDTRIIIDIYLTRETSVESVKESYGDSNNELASVSFSASEDSSDESSNKDVLIRLESVAKEVPSFINIKIGRPDMQYLISQEIESFGGGSVGIVACGPPVMMDDLNHAVSREVLRCRSRLDYFDEYQTW</sequence>
<accession>A0ACB5TXL9</accession>
<keyword evidence="2" id="KW-1185">Reference proteome</keyword>
<protein>
    <submittedName>
        <fullName evidence="1">Unnamed protein product</fullName>
    </submittedName>
</protein>
<evidence type="ECO:0000313" key="1">
    <source>
        <dbReference type="EMBL" id="GME97272.1"/>
    </source>
</evidence>
<name>A0ACB5TXL9_AMBMO</name>
<proteinExistence type="predicted"/>
<dbReference type="Proteomes" id="UP001165064">
    <property type="component" value="Unassembled WGS sequence"/>
</dbReference>